<dbReference type="Proteomes" id="UP000559256">
    <property type="component" value="Unassembled WGS sequence"/>
</dbReference>
<reference evidence="4 5" key="1">
    <citation type="journal article" date="2020" name="ISME J.">
        <title>Uncovering the hidden diversity of litter-decomposition mechanisms in mushroom-forming fungi.</title>
        <authorList>
            <person name="Floudas D."/>
            <person name="Bentzer J."/>
            <person name="Ahren D."/>
            <person name="Johansson T."/>
            <person name="Persson P."/>
            <person name="Tunlid A."/>
        </authorList>
    </citation>
    <scope>NUCLEOTIDE SEQUENCE [LARGE SCALE GENOMIC DNA]</scope>
    <source>
        <strain evidence="4 5">CBS 291.85</strain>
    </source>
</reference>
<feature type="region of interest" description="Disordered" evidence="1">
    <location>
        <begin position="177"/>
        <end position="197"/>
    </location>
</feature>
<keyword evidence="2" id="KW-1133">Transmembrane helix</keyword>
<name>A0A8H5GND0_9AGAR</name>
<dbReference type="Pfam" id="PF20152">
    <property type="entry name" value="DUF6534"/>
    <property type="match status" value="1"/>
</dbReference>
<organism evidence="4 5">
    <name type="scientific">Tetrapyrgos nigripes</name>
    <dbReference type="NCBI Taxonomy" id="182062"/>
    <lineage>
        <taxon>Eukaryota</taxon>
        <taxon>Fungi</taxon>
        <taxon>Dikarya</taxon>
        <taxon>Basidiomycota</taxon>
        <taxon>Agaricomycotina</taxon>
        <taxon>Agaricomycetes</taxon>
        <taxon>Agaricomycetidae</taxon>
        <taxon>Agaricales</taxon>
        <taxon>Marasmiineae</taxon>
        <taxon>Marasmiaceae</taxon>
        <taxon>Tetrapyrgos</taxon>
    </lineage>
</organism>
<dbReference type="OrthoDB" id="2535105at2759"/>
<evidence type="ECO:0000259" key="3">
    <source>
        <dbReference type="Pfam" id="PF20152"/>
    </source>
</evidence>
<evidence type="ECO:0000256" key="2">
    <source>
        <dbReference type="SAM" id="Phobius"/>
    </source>
</evidence>
<feature type="transmembrane region" description="Helical" evidence="2">
    <location>
        <begin position="52"/>
        <end position="75"/>
    </location>
</feature>
<keyword evidence="2" id="KW-0472">Membrane</keyword>
<accession>A0A8H5GND0</accession>
<feature type="transmembrane region" description="Helical" evidence="2">
    <location>
        <begin position="95"/>
        <end position="117"/>
    </location>
</feature>
<keyword evidence="2" id="KW-0812">Transmembrane</keyword>
<gene>
    <name evidence="4" type="ORF">D9758_004420</name>
</gene>
<sequence>MTRIWLIGKFRWILLPIGLLATAALVAGFFLVAHLLHHSFDVANDPIFKLQFGIETCCAAAADVLITFHLCYHFFQFRTGIKRTDKLIQKLIQALVTRGVGVTMGQICVIATCYAGAGQLYWMTFYFNLSKLYAITMFVILNSREKFRGMAGDVVTDSDFSYVMNSRLQTHRSENTISFNHPESRNIPENEDERNEQQKVQVLVITPEVQAH</sequence>
<dbReference type="PANTHER" id="PTHR40465:SF1">
    <property type="entry name" value="DUF6534 DOMAIN-CONTAINING PROTEIN"/>
    <property type="match status" value="1"/>
</dbReference>
<proteinExistence type="predicted"/>
<evidence type="ECO:0000313" key="5">
    <source>
        <dbReference type="Proteomes" id="UP000559256"/>
    </source>
</evidence>
<dbReference type="EMBL" id="JAACJM010000017">
    <property type="protein sequence ID" value="KAF5367979.1"/>
    <property type="molecule type" value="Genomic_DNA"/>
</dbReference>
<keyword evidence="5" id="KW-1185">Reference proteome</keyword>
<feature type="domain" description="DUF6534" evidence="3">
    <location>
        <begin position="59"/>
        <end position="145"/>
    </location>
</feature>
<evidence type="ECO:0000313" key="4">
    <source>
        <dbReference type="EMBL" id="KAF5367979.1"/>
    </source>
</evidence>
<protein>
    <recommendedName>
        <fullName evidence="3">DUF6534 domain-containing protein</fullName>
    </recommendedName>
</protein>
<feature type="transmembrane region" description="Helical" evidence="2">
    <location>
        <begin position="123"/>
        <end position="141"/>
    </location>
</feature>
<evidence type="ECO:0000256" key="1">
    <source>
        <dbReference type="SAM" id="MobiDB-lite"/>
    </source>
</evidence>
<dbReference type="InterPro" id="IPR045339">
    <property type="entry name" value="DUF6534"/>
</dbReference>
<comment type="caution">
    <text evidence="4">The sequence shown here is derived from an EMBL/GenBank/DDBJ whole genome shotgun (WGS) entry which is preliminary data.</text>
</comment>
<dbReference type="AlphaFoldDB" id="A0A8H5GND0"/>
<feature type="transmembrane region" description="Helical" evidence="2">
    <location>
        <begin position="12"/>
        <end position="32"/>
    </location>
</feature>
<dbReference type="PANTHER" id="PTHR40465">
    <property type="entry name" value="CHROMOSOME 1, WHOLE GENOME SHOTGUN SEQUENCE"/>
    <property type="match status" value="1"/>
</dbReference>